<protein>
    <submittedName>
        <fullName evidence="1">Uncharacterized protein</fullName>
    </submittedName>
</protein>
<dbReference type="Proteomes" id="UP000003781">
    <property type="component" value="Unassembled WGS sequence"/>
</dbReference>
<keyword evidence="2" id="KW-1185">Reference proteome</keyword>
<accession>A3IIQ8</accession>
<comment type="caution">
    <text evidence="1">The sequence shown here is derived from an EMBL/GenBank/DDBJ whole genome shotgun (WGS) entry which is preliminary data.</text>
</comment>
<organism evidence="1 2">
    <name type="scientific">Crocosphaera chwakensis CCY0110</name>
    <dbReference type="NCBI Taxonomy" id="391612"/>
    <lineage>
        <taxon>Bacteria</taxon>
        <taxon>Bacillati</taxon>
        <taxon>Cyanobacteriota</taxon>
        <taxon>Cyanophyceae</taxon>
        <taxon>Oscillatoriophycideae</taxon>
        <taxon>Chroococcales</taxon>
        <taxon>Aphanothecaceae</taxon>
        <taxon>Crocosphaera</taxon>
        <taxon>Crocosphaera chwakensis</taxon>
    </lineage>
</organism>
<evidence type="ECO:0000313" key="2">
    <source>
        <dbReference type="Proteomes" id="UP000003781"/>
    </source>
</evidence>
<dbReference type="EMBL" id="AAXW01000002">
    <property type="protein sequence ID" value="EAZ93690.1"/>
    <property type="molecule type" value="Genomic_DNA"/>
</dbReference>
<gene>
    <name evidence="1" type="ORF">CY0110_17882</name>
</gene>
<dbReference type="AlphaFoldDB" id="A3IIQ8"/>
<evidence type="ECO:0000313" key="1">
    <source>
        <dbReference type="EMBL" id="EAZ93690.1"/>
    </source>
</evidence>
<reference evidence="1 2" key="1">
    <citation type="submission" date="2007-03" db="EMBL/GenBank/DDBJ databases">
        <authorList>
            <person name="Stal L."/>
            <person name="Ferriera S."/>
            <person name="Johnson J."/>
            <person name="Kravitz S."/>
            <person name="Beeson K."/>
            <person name="Sutton G."/>
            <person name="Rogers Y.-H."/>
            <person name="Friedman R."/>
            <person name="Frazier M."/>
            <person name="Venter J.C."/>
        </authorList>
    </citation>
    <scope>NUCLEOTIDE SEQUENCE [LARGE SCALE GENOMIC DNA]</scope>
    <source>
        <strain evidence="1 2">CCY0110</strain>
    </source>
</reference>
<name>A3IIQ8_9CHRO</name>
<proteinExistence type="predicted"/>
<sequence length="33" mass="3969">MHQNQTWFTHLRLGFFNAFFDAETAQRLSLLLD</sequence>